<reference evidence="2" key="1">
    <citation type="journal article" date="2016" name="Nat. Biotechnol.">
        <title>Sequencing wild and cultivated cassava and related species reveals extensive interspecific hybridization and genetic diversity.</title>
        <authorList>
            <person name="Bredeson J.V."/>
            <person name="Lyons J.B."/>
            <person name="Prochnik S.E."/>
            <person name="Wu G.A."/>
            <person name="Ha C.M."/>
            <person name="Edsinger-Gonzales E."/>
            <person name="Grimwood J."/>
            <person name="Schmutz J."/>
            <person name="Rabbi I.Y."/>
            <person name="Egesi C."/>
            <person name="Nauluvula P."/>
            <person name="Lebot V."/>
            <person name="Ndunguru J."/>
            <person name="Mkamilo G."/>
            <person name="Bart R.S."/>
            <person name="Setter T.L."/>
            <person name="Gleadow R.M."/>
            <person name="Kulakow P."/>
            <person name="Ferguson M.E."/>
            <person name="Rounsley S."/>
            <person name="Rokhsar D.S."/>
        </authorList>
    </citation>
    <scope>NUCLEOTIDE SEQUENCE [LARGE SCALE GENOMIC DNA]</scope>
    <source>
        <strain evidence="2">cv. AM560-2</strain>
    </source>
</reference>
<dbReference type="EMBL" id="CM004397">
    <property type="protein sequence ID" value="KAG8643767.1"/>
    <property type="molecule type" value="Genomic_DNA"/>
</dbReference>
<evidence type="ECO:0000313" key="2">
    <source>
        <dbReference type="Proteomes" id="UP000091857"/>
    </source>
</evidence>
<accession>A0ACB7GUE0</accession>
<comment type="caution">
    <text evidence="1">The sequence shown here is derived from an EMBL/GenBank/DDBJ whole genome shotgun (WGS) entry which is preliminary data.</text>
</comment>
<keyword evidence="2" id="KW-1185">Reference proteome</keyword>
<proteinExistence type="predicted"/>
<protein>
    <submittedName>
        <fullName evidence="1">Uncharacterized protein</fullName>
    </submittedName>
</protein>
<organism evidence="1 2">
    <name type="scientific">Manihot esculenta</name>
    <name type="common">Cassava</name>
    <name type="synonym">Jatropha manihot</name>
    <dbReference type="NCBI Taxonomy" id="3983"/>
    <lineage>
        <taxon>Eukaryota</taxon>
        <taxon>Viridiplantae</taxon>
        <taxon>Streptophyta</taxon>
        <taxon>Embryophyta</taxon>
        <taxon>Tracheophyta</taxon>
        <taxon>Spermatophyta</taxon>
        <taxon>Magnoliopsida</taxon>
        <taxon>eudicotyledons</taxon>
        <taxon>Gunneridae</taxon>
        <taxon>Pentapetalae</taxon>
        <taxon>rosids</taxon>
        <taxon>fabids</taxon>
        <taxon>Malpighiales</taxon>
        <taxon>Euphorbiaceae</taxon>
        <taxon>Crotonoideae</taxon>
        <taxon>Manihoteae</taxon>
        <taxon>Manihot</taxon>
    </lineage>
</organism>
<gene>
    <name evidence="1" type="ORF">MANES_11G060433v8</name>
</gene>
<sequence>MSTFNSSEDVASCKATTVSQPSSTTQPANSSTHSQLEPSTPINPSHSLPAASNPTVSLPPISNLGKKRKLTSTVWDHFEKVHHSGNDWAICSYCKTSLKANSKNGTKSLHNHIEKCAKKGNQDIVKCLEKQKQISMDIRNDGKVHFGNFTFVQEKSRRELACAIILHEYPLSITEHVGFRKFVASLQPLFKMVSRNSIKKDILNIYDVEFNKLYKSLEKLKSRIAITTDMWTSNQKKGYMSITAHYIDDFWVLQNQILRFVYVPTPHTKEELAKYLMEAFSKWNIETKISTITVDNCSTNDGMVSIVVDKLFGDLLCDGTVLHMRCCAHILNLVVKDGLATIESSLSRIRDSVVFWVASPQRVEKFEEMARQLKITCTKKLSLDCKTRWNSTYHMLQTAIEYKDVFPRLKIREKSYKDVPTYDDWEMAKRVAEKLETFHSITEIFSGRKYPTSNCFFISICQLRNSIMEWMSSDDDVIKSMSARMFEKFEKYWSVVHIVLAVAVILDPRYKIKVVEYYFPMIYGDNASHEIEQVKVTCYNLLNDYQSRAFKPKSQSSSSVPPISISENQGSLKKDFSNLVAFLNSSSTSVHVKSELDHYLEELVLPWMQEFDILNWWKTNGIKYPTLQMIARYFFAVPVSSVASEFAYSTGGRVVSIHRSRLHEDTLEALMCSQNWLWSEIEAGCSNESKSCLRDAEDDVN</sequence>
<name>A0ACB7GUE0_MANES</name>
<evidence type="ECO:0000313" key="1">
    <source>
        <dbReference type="EMBL" id="KAG8643767.1"/>
    </source>
</evidence>
<dbReference type="Proteomes" id="UP000091857">
    <property type="component" value="Chromosome 11"/>
</dbReference>